<dbReference type="AlphaFoldDB" id="A0A8X6TD85"/>
<name>A0A8X6TD85_NEPPI</name>
<keyword evidence="2" id="KW-1185">Reference proteome</keyword>
<dbReference type="Gene3D" id="3.30.420.10">
    <property type="entry name" value="Ribonuclease H-like superfamily/Ribonuclease H"/>
    <property type="match status" value="1"/>
</dbReference>
<dbReference type="GO" id="GO:0003676">
    <property type="term" value="F:nucleic acid binding"/>
    <property type="evidence" value="ECO:0007669"/>
    <property type="project" value="InterPro"/>
</dbReference>
<organism evidence="1 2">
    <name type="scientific">Nephila pilipes</name>
    <name type="common">Giant wood spider</name>
    <name type="synonym">Nephila maculata</name>
    <dbReference type="NCBI Taxonomy" id="299642"/>
    <lineage>
        <taxon>Eukaryota</taxon>
        <taxon>Metazoa</taxon>
        <taxon>Ecdysozoa</taxon>
        <taxon>Arthropoda</taxon>
        <taxon>Chelicerata</taxon>
        <taxon>Arachnida</taxon>
        <taxon>Araneae</taxon>
        <taxon>Araneomorphae</taxon>
        <taxon>Entelegynae</taxon>
        <taxon>Araneoidea</taxon>
        <taxon>Nephilidae</taxon>
        <taxon>Nephila</taxon>
    </lineage>
</organism>
<evidence type="ECO:0000313" key="1">
    <source>
        <dbReference type="EMBL" id="GFS95335.1"/>
    </source>
</evidence>
<dbReference type="SUPFAM" id="SSF53098">
    <property type="entry name" value="Ribonuclease H-like"/>
    <property type="match status" value="1"/>
</dbReference>
<comment type="caution">
    <text evidence="1">The sequence shown here is derived from an EMBL/GenBank/DDBJ whole genome shotgun (WGS) entry which is preliminary data.</text>
</comment>
<proteinExistence type="predicted"/>
<dbReference type="Proteomes" id="UP000887013">
    <property type="component" value="Unassembled WGS sequence"/>
</dbReference>
<sequence>MLRLPGIENGDQNEAAMLHHTRPCECFQTWCKSCIRCQQHIKTSLGLLSPPDSRFSHIHIVVVGPPSIDYKFVLISIDRFSTRAEVFPRFDETAETVSATLFSEWISHFGILKVITTDRTIFESDRGTDEVPTRHRPSLSISYPMVLLRRCIDNSR</sequence>
<protein>
    <submittedName>
        <fullName evidence="1">Retrovirus-related Pol polyprotein from transposon 412</fullName>
    </submittedName>
</protein>
<evidence type="ECO:0000313" key="2">
    <source>
        <dbReference type="Proteomes" id="UP000887013"/>
    </source>
</evidence>
<dbReference type="InterPro" id="IPR036397">
    <property type="entry name" value="RNaseH_sf"/>
</dbReference>
<gene>
    <name evidence="1" type="primary">POL_370</name>
    <name evidence="1" type="ORF">NPIL_464511</name>
</gene>
<reference evidence="1" key="1">
    <citation type="submission" date="2020-08" db="EMBL/GenBank/DDBJ databases">
        <title>Multicomponent nature underlies the extraordinary mechanical properties of spider dragline silk.</title>
        <authorList>
            <person name="Kono N."/>
            <person name="Nakamura H."/>
            <person name="Mori M."/>
            <person name="Yoshida Y."/>
            <person name="Ohtoshi R."/>
            <person name="Malay A.D."/>
            <person name="Moran D.A.P."/>
            <person name="Tomita M."/>
            <person name="Numata K."/>
            <person name="Arakawa K."/>
        </authorList>
    </citation>
    <scope>NUCLEOTIDE SEQUENCE</scope>
</reference>
<dbReference type="EMBL" id="BMAW01005663">
    <property type="protein sequence ID" value="GFS95335.1"/>
    <property type="molecule type" value="Genomic_DNA"/>
</dbReference>
<accession>A0A8X6TD85</accession>
<dbReference type="InterPro" id="IPR012337">
    <property type="entry name" value="RNaseH-like_sf"/>
</dbReference>